<dbReference type="Proteomes" id="UP000029981">
    <property type="component" value="Chromosome 1"/>
</dbReference>
<dbReference type="Gramene" id="KGN63653">
    <property type="protein sequence ID" value="KGN63653"/>
    <property type="gene ID" value="Csa_1G009080"/>
</dbReference>
<feature type="compositionally biased region" description="Basic and acidic residues" evidence="1">
    <location>
        <begin position="14"/>
        <end position="30"/>
    </location>
</feature>
<organism evidence="2 3">
    <name type="scientific">Cucumis sativus</name>
    <name type="common">Cucumber</name>
    <dbReference type="NCBI Taxonomy" id="3659"/>
    <lineage>
        <taxon>Eukaryota</taxon>
        <taxon>Viridiplantae</taxon>
        <taxon>Streptophyta</taxon>
        <taxon>Embryophyta</taxon>
        <taxon>Tracheophyta</taxon>
        <taxon>Spermatophyta</taxon>
        <taxon>Magnoliopsida</taxon>
        <taxon>eudicotyledons</taxon>
        <taxon>Gunneridae</taxon>
        <taxon>Pentapetalae</taxon>
        <taxon>rosids</taxon>
        <taxon>fabids</taxon>
        <taxon>Cucurbitales</taxon>
        <taxon>Cucurbitaceae</taxon>
        <taxon>Benincaseae</taxon>
        <taxon>Cucumis</taxon>
    </lineage>
</organism>
<reference evidence="2 3" key="1">
    <citation type="journal article" date="2009" name="Nat. Genet.">
        <title>The genome of the cucumber, Cucumis sativus L.</title>
        <authorList>
            <person name="Huang S."/>
            <person name="Li R."/>
            <person name="Zhang Z."/>
            <person name="Li L."/>
            <person name="Gu X."/>
            <person name="Fan W."/>
            <person name="Lucas W.J."/>
            <person name="Wang X."/>
            <person name="Xie B."/>
            <person name="Ni P."/>
            <person name="Ren Y."/>
            <person name="Zhu H."/>
            <person name="Li J."/>
            <person name="Lin K."/>
            <person name="Jin W."/>
            <person name="Fei Z."/>
            <person name="Li G."/>
            <person name="Staub J."/>
            <person name="Kilian A."/>
            <person name="van der Vossen E.A."/>
            <person name="Wu Y."/>
            <person name="Guo J."/>
            <person name="He J."/>
            <person name="Jia Z."/>
            <person name="Ren Y."/>
            <person name="Tian G."/>
            <person name="Lu Y."/>
            <person name="Ruan J."/>
            <person name="Qian W."/>
            <person name="Wang M."/>
            <person name="Huang Q."/>
            <person name="Li B."/>
            <person name="Xuan Z."/>
            <person name="Cao J."/>
            <person name="Asan"/>
            <person name="Wu Z."/>
            <person name="Zhang J."/>
            <person name="Cai Q."/>
            <person name="Bai Y."/>
            <person name="Zhao B."/>
            <person name="Han Y."/>
            <person name="Li Y."/>
            <person name="Li X."/>
            <person name="Wang S."/>
            <person name="Shi Q."/>
            <person name="Liu S."/>
            <person name="Cho W.K."/>
            <person name="Kim J.Y."/>
            <person name="Xu Y."/>
            <person name="Heller-Uszynska K."/>
            <person name="Miao H."/>
            <person name="Cheng Z."/>
            <person name="Zhang S."/>
            <person name="Wu J."/>
            <person name="Yang Y."/>
            <person name="Kang H."/>
            <person name="Li M."/>
            <person name="Liang H."/>
            <person name="Ren X."/>
            <person name="Shi Z."/>
            <person name="Wen M."/>
            <person name="Jian M."/>
            <person name="Yang H."/>
            <person name="Zhang G."/>
            <person name="Yang Z."/>
            <person name="Chen R."/>
            <person name="Liu S."/>
            <person name="Li J."/>
            <person name="Ma L."/>
            <person name="Liu H."/>
            <person name="Zhou Y."/>
            <person name="Zhao J."/>
            <person name="Fang X."/>
            <person name="Li G."/>
            <person name="Fang L."/>
            <person name="Li Y."/>
            <person name="Liu D."/>
            <person name="Zheng H."/>
            <person name="Zhang Y."/>
            <person name="Qin N."/>
            <person name="Li Z."/>
            <person name="Yang G."/>
            <person name="Yang S."/>
            <person name="Bolund L."/>
            <person name="Kristiansen K."/>
            <person name="Zheng H."/>
            <person name="Li S."/>
            <person name="Zhang X."/>
            <person name="Yang H."/>
            <person name="Wang J."/>
            <person name="Sun R."/>
            <person name="Zhang B."/>
            <person name="Jiang S."/>
            <person name="Wang J."/>
            <person name="Du Y."/>
            <person name="Li S."/>
        </authorList>
    </citation>
    <scope>NUCLEOTIDE SEQUENCE [LARGE SCALE GENOMIC DNA]</scope>
    <source>
        <strain evidence="3">cv. 9930</strain>
    </source>
</reference>
<feature type="region of interest" description="Disordered" evidence="1">
    <location>
        <begin position="12"/>
        <end position="39"/>
    </location>
</feature>
<dbReference type="EMBL" id="CM002922">
    <property type="protein sequence ID" value="KGN63653.1"/>
    <property type="molecule type" value="Genomic_DNA"/>
</dbReference>
<dbReference type="AlphaFoldDB" id="A0A0A0LPC2"/>
<reference evidence="2 3" key="2">
    <citation type="journal article" date="2009" name="PLoS ONE">
        <title>An integrated genetic and cytogenetic map of the cucumber genome.</title>
        <authorList>
            <person name="Ren Y."/>
            <person name="Zhang Z."/>
            <person name="Liu J."/>
            <person name="Staub J.E."/>
            <person name="Han Y."/>
            <person name="Cheng Z."/>
            <person name="Li X."/>
            <person name="Lu J."/>
            <person name="Miao H."/>
            <person name="Kang H."/>
            <person name="Xie B."/>
            <person name="Gu X."/>
            <person name="Wang X."/>
            <person name="Du Y."/>
            <person name="Jin W."/>
            <person name="Huang S."/>
        </authorList>
    </citation>
    <scope>NUCLEOTIDE SEQUENCE [LARGE SCALE GENOMIC DNA]</scope>
    <source>
        <strain evidence="3">cv. 9930</strain>
    </source>
</reference>
<evidence type="ECO:0000256" key="1">
    <source>
        <dbReference type="SAM" id="MobiDB-lite"/>
    </source>
</evidence>
<evidence type="ECO:0000313" key="2">
    <source>
        <dbReference type="EMBL" id="KGN63653.1"/>
    </source>
</evidence>
<accession>A0A0A0LPC2</accession>
<name>A0A0A0LPC2_CUCSA</name>
<proteinExistence type="predicted"/>
<reference evidence="2 3" key="3">
    <citation type="journal article" date="2010" name="BMC Genomics">
        <title>Transcriptome sequencing and comparative analysis of cucumber flowers with different sex types.</title>
        <authorList>
            <person name="Guo S."/>
            <person name="Zheng Y."/>
            <person name="Joung J.G."/>
            <person name="Liu S."/>
            <person name="Zhang Z."/>
            <person name="Crasta O.R."/>
            <person name="Sobral B.W."/>
            <person name="Xu Y."/>
            <person name="Huang S."/>
            <person name="Fei Z."/>
        </authorList>
    </citation>
    <scope>NUCLEOTIDE SEQUENCE [LARGE SCALE GENOMIC DNA]</scope>
    <source>
        <strain evidence="3">cv. 9930</strain>
    </source>
</reference>
<keyword evidence="3" id="KW-1185">Reference proteome</keyword>
<reference evidence="2 3" key="4">
    <citation type="journal article" date="2011" name="BMC Genomics">
        <title>RNA-Seq improves annotation of protein-coding genes in the cucumber genome.</title>
        <authorList>
            <person name="Li Z."/>
            <person name="Zhang Z."/>
            <person name="Yan P."/>
            <person name="Huang S."/>
            <person name="Fei Z."/>
            <person name="Lin K."/>
        </authorList>
    </citation>
    <scope>NUCLEOTIDE SEQUENCE [LARGE SCALE GENOMIC DNA]</scope>
    <source>
        <strain evidence="3">cv. 9930</strain>
    </source>
</reference>
<evidence type="ECO:0000313" key="3">
    <source>
        <dbReference type="Proteomes" id="UP000029981"/>
    </source>
</evidence>
<protein>
    <submittedName>
        <fullName evidence="2">Uncharacterized protein</fullName>
    </submittedName>
</protein>
<gene>
    <name evidence="2" type="ORF">Csa_1G009080</name>
</gene>
<sequence>MYSTGELLRKFRKLKDNKNKKSRGMGDEPTRPGPVGQPSLLANLGIKAVDSILLRI</sequence>